<dbReference type="Proteomes" id="UP001153148">
    <property type="component" value="Unassembled WGS sequence"/>
</dbReference>
<dbReference type="Gene3D" id="3.90.550.10">
    <property type="entry name" value="Spore Coat Polysaccharide Biosynthesis Protein SpsA, Chain A"/>
    <property type="match status" value="1"/>
</dbReference>
<comment type="caution">
    <text evidence="3">The sequence shown here is derived from an EMBL/GenBank/DDBJ whole genome shotgun (WGS) entry which is preliminary data.</text>
</comment>
<dbReference type="InterPro" id="IPR029044">
    <property type="entry name" value="Nucleotide-diphossugar_trans"/>
</dbReference>
<accession>A0ABN7PSP6</accession>
<name>A0ABN7PSP6_TIMPD</name>
<dbReference type="Pfam" id="PF00535">
    <property type="entry name" value="Glycos_transf_2"/>
    <property type="match status" value="1"/>
</dbReference>
<dbReference type="EMBL" id="CAJPIN010096470">
    <property type="protein sequence ID" value="CAG2068619.1"/>
    <property type="molecule type" value="Genomic_DNA"/>
</dbReference>
<feature type="non-terminal residue" evidence="3">
    <location>
        <position position="130"/>
    </location>
</feature>
<organism evidence="3 4">
    <name type="scientific">Timema podura</name>
    <name type="common">Walking stick</name>
    <dbReference type="NCBI Taxonomy" id="61482"/>
    <lineage>
        <taxon>Eukaryota</taxon>
        <taxon>Metazoa</taxon>
        <taxon>Ecdysozoa</taxon>
        <taxon>Arthropoda</taxon>
        <taxon>Hexapoda</taxon>
        <taxon>Insecta</taxon>
        <taxon>Pterygota</taxon>
        <taxon>Neoptera</taxon>
        <taxon>Polyneoptera</taxon>
        <taxon>Phasmatodea</taxon>
        <taxon>Timematodea</taxon>
        <taxon>Timematoidea</taxon>
        <taxon>Timematidae</taxon>
        <taxon>Timema</taxon>
    </lineage>
</organism>
<evidence type="ECO:0000259" key="2">
    <source>
        <dbReference type="Pfam" id="PF00535"/>
    </source>
</evidence>
<feature type="domain" description="Glycosyltransferase 2-like" evidence="2">
    <location>
        <begin position="38"/>
        <end position="122"/>
    </location>
</feature>
<dbReference type="InterPro" id="IPR001173">
    <property type="entry name" value="Glyco_trans_2-like"/>
</dbReference>
<evidence type="ECO:0000313" key="3">
    <source>
        <dbReference type="EMBL" id="CAG2068619.1"/>
    </source>
</evidence>
<evidence type="ECO:0000256" key="1">
    <source>
        <dbReference type="ARBA" id="ARBA00023157"/>
    </source>
</evidence>
<protein>
    <recommendedName>
        <fullName evidence="2">Glycosyltransferase 2-like domain-containing protein</fullName>
    </recommendedName>
</protein>
<dbReference type="PANTHER" id="PTHR11675:SF63">
    <property type="entry name" value="POLYPEPTIDE N-ACETYLGALACTOSAMINYLTRANSFERASE"/>
    <property type="match status" value="1"/>
</dbReference>
<gene>
    <name evidence="3" type="ORF">TPAB3V08_LOCUS15562</name>
</gene>
<evidence type="ECO:0000313" key="4">
    <source>
        <dbReference type="Proteomes" id="UP001153148"/>
    </source>
</evidence>
<keyword evidence="4" id="KW-1185">Reference proteome</keyword>
<sequence>MRGKKRDAWGNLVTADPSSWKQGECKTVTYPEQLPTTSIVVCFYNEHFNTLMRTVHSVVDRTPPNLLHEVILVDDFSDIDGLHEEIKTYIASNFMEKVILLRTQRREGLIRARMFGAKAASGGVSCQTIK</sequence>
<keyword evidence="1" id="KW-1015">Disulfide bond</keyword>
<reference evidence="3" key="1">
    <citation type="submission" date="2021-03" db="EMBL/GenBank/DDBJ databases">
        <authorList>
            <person name="Tran Van P."/>
        </authorList>
    </citation>
    <scope>NUCLEOTIDE SEQUENCE</scope>
</reference>
<dbReference type="PANTHER" id="PTHR11675">
    <property type="entry name" value="N-ACETYLGALACTOSAMINYLTRANSFERASE"/>
    <property type="match status" value="1"/>
</dbReference>
<proteinExistence type="predicted"/>
<dbReference type="SUPFAM" id="SSF53448">
    <property type="entry name" value="Nucleotide-diphospho-sugar transferases"/>
    <property type="match status" value="1"/>
</dbReference>